<proteinExistence type="predicted"/>
<evidence type="ECO:0000313" key="2">
    <source>
        <dbReference type="Proteomes" id="UP000054995"/>
    </source>
</evidence>
<comment type="caution">
    <text evidence="1">The sequence shown here is derived from an EMBL/GenBank/DDBJ whole genome shotgun (WGS) entry which is preliminary data.</text>
</comment>
<name>A0A0V1FAM7_TRIPS</name>
<dbReference type="AlphaFoldDB" id="A0A0V1FAM7"/>
<sequence>MDKIGIAFQVSVNNLGIIFQRQIGTKSEYQIFEKHIIDIASGITKFENQSKITTTNQIEKVPIVTQSQNH</sequence>
<reference evidence="1 2" key="1">
    <citation type="submission" date="2015-01" db="EMBL/GenBank/DDBJ databases">
        <title>Evolution of Trichinella species and genotypes.</title>
        <authorList>
            <person name="Korhonen P.K."/>
            <person name="Edoardo P."/>
            <person name="Giuseppe L.R."/>
            <person name="Gasser R.B."/>
        </authorList>
    </citation>
    <scope>NUCLEOTIDE SEQUENCE [LARGE SCALE GENOMIC DNA]</scope>
    <source>
        <strain evidence="1">ISS470</strain>
    </source>
</reference>
<dbReference type="EMBL" id="JYDT01000161">
    <property type="protein sequence ID" value="KRY82799.1"/>
    <property type="molecule type" value="Genomic_DNA"/>
</dbReference>
<keyword evidence="2" id="KW-1185">Reference proteome</keyword>
<accession>A0A0V1FAM7</accession>
<dbReference type="Proteomes" id="UP000054995">
    <property type="component" value="Unassembled WGS sequence"/>
</dbReference>
<protein>
    <submittedName>
        <fullName evidence="1">Uncharacterized protein</fullName>
    </submittedName>
</protein>
<organism evidence="1 2">
    <name type="scientific">Trichinella pseudospiralis</name>
    <name type="common">Parasitic roundworm</name>
    <dbReference type="NCBI Taxonomy" id="6337"/>
    <lineage>
        <taxon>Eukaryota</taxon>
        <taxon>Metazoa</taxon>
        <taxon>Ecdysozoa</taxon>
        <taxon>Nematoda</taxon>
        <taxon>Enoplea</taxon>
        <taxon>Dorylaimia</taxon>
        <taxon>Trichinellida</taxon>
        <taxon>Trichinellidae</taxon>
        <taxon>Trichinella</taxon>
    </lineage>
</organism>
<gene>
    <name evidence="1" type="ORF">T4D_9063</name>
</gene>
<evidence type="ECO:0000313" key="1">
    <source>
        <dbReference type="EMBL" id="KRY82799.1"/>
    </source>
</evidence>